<dbReference type="EMBL" id="QRAS01000001">
    <property type="protein sequence ID" value="RDL12299.1"/>
    <property type="molecule type" value="Genomic_DNA"/>
</dbReference>
<dbReference type="Proteomes" id="UP000254912">
    <property type="component" value="Unassembled WGS sequence"/>
</dbReference>
<evidence type="ECO:0000313" key="7">
    <source>
        <dbReference type="EMBL" id="RDL12299.1"/>
    </source>
</evidence>
<sequence>MGNVTRKNGIVFILMLLVGVSVFWWSMRSVKPVQFFHSLASANWWWLLVAVGAMLLYFVLEAAVIKVFVDTEHGKMSWHNAIRVPLVEQLGNGITPFATGGQPMQLIAMAQTGIDPGRAGSILLMKFVVYQGMIVLNFLMALTIGYNYIATKLHALALLVILGFIIHMAVIVVLLLVMYLPRLTHTLMHWIMIPVRWLRPKKVVAWSTVLSEKVDSFHDESRRMSHNWPALLKAIALTFVQLFFYYLIPYFILLAMGVSHINVMLVTSLHILIVMVISLFPIPGGAGGAEVSFQMLFNSFLPTAAELVLVMVIWRLITYYLGMFLGIVAFNISVKKDNEQ</sequence>
<accession>A0A288Q6N6</accession>
<evidence type="ECO:0000256" key="4">
    <source>
        <dbReference type="ARBA" id="ARBA00022989"/>
    </source>
</evidence>
<dbReference type="GO" id="GO:0050071">
    <property type="term" value="F:phosphatidylglycerol lysyltransferase activity"/>
    <property type="evidence" value="ECO:0007669"/>
    <property type="project" value="UniProtKB-EC"/>
</dbReference>
<keyword evidence="2" id="KW-1003">Cell membrane</keyword>
<organism evidence="7 8">
    <name type="scientific">Weissella soli</name>
    <dbReference type="NCBI Taxonomy" id="155866"/>
    <lineage>
        <taxon>Bacteria</taxon>
        <taxon>Bacillati</taxon>
        <taxon>Bacillota</taxon>
        <taxon>Bacilli</taxon>
        <taxon>Lactobacillales</taxon>
        <taxon>Lactobacillaceae</taxon>
        <taxon>Weissella</taxon>
    </lineage>
</organism>
<keyword evidence="8" id="KW-1185">Reference proteome</keyword>
<dbReference type="GO" id="GO:0046677">
    <property type="term" value="P:response to antibiotic"/>
    <property type="evidence" value="ECO:0007669"/>
    <property type="project" value="UniProtKB-KW"/>
</dbReference>
<gene>
    <name evidence="6" type="primary">mprF</name>
    <name evidence="7" type="ORF">DFP99_0737</name>
</gene>
<dbReference type="GO" id="GO:0006629">
    <property type="term" value="P:lipid metabolic process"/>
    <property type="evidence" value="ECO:0007669"/>
    <property type="project" value="UniProtKB-KW"/>
</dbReference>
<comment type="caution">
    <text evidence="7">The sequence shown here is derived from an EMBL/GenBank/DDBJ whole genome shotgun (WGS) entry which is preliminary data.</text>
</comment>
<protein>
    <recommendedName>
        <fullName evidence="6">Phosphatidylglycerol lysyltransferase</fullName>
        <ecNumber evidence="6">2.3.2.3</ecNumber>
    </recommendedName>
    <alternativeName>
        <fullName evidence="6">Lysylphosphatidylglycerol synthase</fullName>
    </alternativeName>
</protein>
<dbReference type="GO" id="GO:0005886">
    <property type="term" value="C:plasma membrane"/>
    <property type="evidence" value="ECO:0007669"/>
    <property type="project" value="UniProtKB-SubCell"/>
</dbReference>
<comment type="catalytic activity">
    <reaction evidence="6">
        <text>L-lysyl-tRNA(Lys) + a 1,2-diacyl-sn-glycero-3-phospho-(1'-sn-glycerol) = a 1,2-diacyl-sn-glycero-3-phospho-1'-(3'-O-L-lysyl)-sn-glycerol + tRNA(Lys)</text>
        <dbReference type="Rhea" id="RHEA:10668"/>
        <dbReference type="Rhea" id="RHEA-COMP:9696"/>
        <dbReference type="Rhea" id="RHEA-COMP:9697"/>
        <dbReference type="ChEBI" id="CHEBI:64716"/>
        <dbReference type="ChEBI" id="CHEBI:75792"/>
        <dbReference type="ChEBI" id="CHEBI:78442"/>
        <dbReference type="ChEBI" id="CHEBI:78529"/>
        <dbReference type="EC" id="2.3.2.3"/>
    </reaction>
</comment>
<dbReference type="AlphaFoldDB" id="A0A288Q6N6"/>
<evidence type="ECO:0000256" key="1">
    <source>
        <dbReference type="ARBA" id="ARBA00004651"/>
    </source>
</evidence>
<feature type="transmembrane region" description="Helical" evidence="6">
    <location>
        <begin position="45"/>
        <end position="69"/>
    </location>
</feature>
<comment type="function">
    <text evidence="6">Catalyzes the transfer of a lysyl group from L-lysyl-tRNA(Lys) to membrane-bound phosphatidylglycerol (PG), which produces lysylphosphatidylglycerol (LPG), a major component of the bacterial membrane with a positive net charge. LPG synthesis contributes to bacterial virulence as it is involved in the resistance mechanism against cationic antimicrobial peptides (CAMP) produces by the host's immune system (defensins, cathelicidins) and by the competing microorganisms.</text>
</comment>
<feature type="transmembrane region" description="Helical" evidence="6">
    <location>
        <begin position="317"/>
        <end position="334"/>
    </location>
</feature>
<comment type="similarity">
    <text evidence="6">Belongs to the LPG synthase family.</text>
</comment>
<feature type="transmembrane region" description="Helical" evidence="6">
    <location>
        <begin position="127"/>
        <end position="149"/>
    </location>
</feature>
<dbReference type="EC" id="2.3.2.3" evidence="6"/>
<dbReference type="PANTHER" id="PTHR37693:SF1">
    <property type="entry name" value="INTEGRAL MEMBRANE PROTEIN"/>
    <property type="match status" value="1"/>
</dbReference>
<name>A0A288Q6N6_9LACO</name>
<evidence type="ECO:0000313" key="8">
    <source>
        <dbReference type="Proteomes" id="UP000254912"/>
    </source>
</evidence>
<dbReference type="PANTHER" id="PTHR37693">
    <property type="entry name" value="PHOSPHATIDYLGLYCEROL LYSYLTRANSFERASE"/>
    <property type="match status" value="1"/>
</dbReference>
<keyword evidence="6" id="KW-0808">Transferase</keyword>
<evidence type="ECO:0000256" key="5">
    <source>
        <dbReference type="ARBA" id="ARBA00023136"/>
    </source>
</evidence>
<evidence type="ECO:0000256" key="3">
    <source>
        <dbReference type="ARBA" id="ARBA00022692"/>
    </source>
</evidence>
<dbReference type="Pfam" id="PF03706">
    <property type="entry name" value="LPG_synthase_TM"/>
    <property type="match status" value="1"/>
</dbReference>
<keyword evidence="5 6" id="KW-0472">Membrane</keyword>
<proteinExistence type="inferred from homology"/>
<evidence type="ECO:0000256" key="6">
    <source>
        <dbReference type="RuleBase" id="RU363042"/>
    </source>
</evidence>
<keyword evidence="6" id="KW-0046">Antibiotic resistance</keyword>
<evidence type="ECO:0000256" key="2">
    <source>
        <dbReference type="ARBA" id="ARBA00022475"/>
    </source>
</evidence>
<dbReference type="NCBIfam" id="TIGR00374">
    <property type="entry name" value="flippase-like domain"/>
    <property type="match status" value="1"/>
</dbReference>
<keyword evidence="3 6" id="KW-0812">Transmembrane</keyword>
<feature type="transmembrane region" description="Helical" evidence="6">
    <location>
        <begin position="260"/>
        <end position="280"/>
    </location>
</feature>
<dbReference type="InterPro" id="IPR022791">
    <property type="entry name" value="L-PG_synthase/AglD"/>
</dbReference>
<keyword evidence="4 6" id="KW-1133">Transmembrane helix</keyword>
<comment type="subcellular location">
    <subcellularLocation>
        <location evidence="1 6">Cell membrane</location>
        <topology evidence="1 6">Multi-pass membrane protein</topology>
    </subcellularLocation>
</comment>
<feature type="transmembrane region" description="Helical" evidence="6">
    <location>
        <begin position="9"/>
        <end position="25"/>
    </location>
</feature>
<reference evidence="7 8" key="1">
    <citation type="submission" date="2018-07" db="EMBL/GenBank/DDBJ databases">
        <title>Genomic Encyclopedia of Type Strains, Phase III (KMG-III): the genomes of soil and plant-associated and newly described type strains.</title>
        <authorList>
            <person name="Whitman W."/>
        </authorList>
    </citation>
    <scope>NUCLEOTIDE SEQUENCE [LARGE SCALE GENOMIC DNA]</scope>
    <source>
        <strain evidence="7 8">CECT 7031</strain>
    </source>
</reference>
<feature type="transmembrane region" description="Helical" evidence="6">
    <location>
        <begin position="230"/>
        <end position="248"/>
    </location>
</feature>
<dbReference type="KEGG" id="wso:WSWS_01108"/>
<feature type="transmembrane region" description="Helical" evidence="6">
    <location>
        <begin position="155"/>
        <end position="180"/>
    </location>
</feature>
<keyword evidence="6" id="KW-0443">Lipid metabolism</keyword>